<evidence type="ECO:0000259" key="3">
    <source>
        <dbReference type="Pfam" id="PF13579"/>
    </source>
</evidence>
<dbReference type="GO" id="GO:0016757">
    <property type="term" value="F:glycosyltransferase activity"/>
    <property type="evidence" value="ECO:0007669"/>
    <property type="project" value="InterPro"/>
</dbReference>
<dbReference type="InterPro" id="IPR001296">
    <property type="entry name" value="Glyco_trans_1"/>
</dbReference>
<reference evidence="4" key="1">
    <citation type="submission" date="2020-05" db="EMBL/GenBank/DDBJ databases">
        <authorList>
            <person name="Chiriac C."/>
            <person name="Salcher M."/>
            <person name="Ghai R."/>
            <person name="Kavagutti S V."/>
        </authorList>
    </citation>
    <scope>NUCLEOTIDE SEQUENCE</scope>
</reference>
<dbReference type="GO" id="GO:0009103">
    <property type="term" value="P:lipopolysaccharide biosynthetic process"/>
    <property type="evidence" value="ECO:0007669"/>
    <property type="project" value="TreeGrafter"/>
</dbReference>
<evidence type="ECO:0000259" key="2">
    <source>
        <dbReference type="Pfam" id="PF00534"/>
    </source>
</evidence>
<dbReference type="InterPro" id="IPR028098">
    <property type="entry name" value="Glyco_trans_4-like_N"/>
</dbReference>
<proteinExistence type="predicted"/>
<keyword evidence="1" id="KW-0808">Transferase</keyword>
<dbReference type="PANTHER" id="PTHR46401:SF2">
    <property type="entry name" value="GLYCOSYLTRANSFERASE WBBK-RELATED"/>
    <property type="match status" value="1"/>
</dbReference>
<dbReference type="PANTHER" id="PTHR46401">
    <property type="entry name" value="GLYCOSYLTRANSFERASE WBBK-RELATED"/>
    <property type="match status" value="1"/>
</dbReference>
<organism evidence="4">
    <name type="scientific">freshwater metagenome</name>
    <dbReference type="NCBI Taxonomy" id="449393"/>
    <lineage>
        <taxon>unclassified sequences</taxon>
        <taxon>metagenomes</taxon>
        <taxon>ecological metagenomes</taxon>
    </lineage>
</organism>
<evidence type="ECO:0000313" key="4">
    <source>
        <dbReference type="EMBL" id="CAB4984090.1"/>
    </source>
</evidence>
<dbReference type="Pfam" id="PF00534">
    <property type="entry name" value="Glycos_transf_1"/>
    <property type="match status" value="1"/>
</dbReference>
<dbReference type="SUPFAM" id="SSF53756">
    <property type="entry name" value="UDP-Glycosyltransferase/glycogen phosphorylase"/>
    <property type="match status" value="1"/>
</dbReference>
<protein>
    <submittedName>
        <fullName evidence="4">Unannotated protein</fullName>
    </submittedName>
</protein>
<feature type="domain" description="Glycosyl transferase family 1" evidence="2">
    <location>
        <begin position="208"/>
        <end position="359"/>
    </location>
</feature>
<accession>A0A6J7MSG8</accession>
<sequence>MSHLSSEVPASEEANRTAIRVALDATPLLGDRTGIGEVVGGIIQELASREGVAVSAYALTLRGRRDLKAALPNGVESATRPIPARWVRRRWLRSDSPRIERWTGPIDVVHATNYVAPPAKVPVIVSVYDLTVLRFPELCRPDTLEYPALLKRAIQRGAVLHAPSHAIAEELISELGAPADRVVTIPLGLPHVSGGDPDAGRAVARATRYVLTLGSIDPRKNLPGLVDAFNILASNDASVHLVHAGPSGWDDGVFELSIRNSPYKDRIRVLGYVDADTRANLLAGASIFAYPSLYEGFGFPPLEAMATGVPVVATSVGSLPEVLGDGAFFVEADDADALASALAQLISDSEIRESLIRRGSAISEGYSWSKTADALISLYRSLA</sequence>
<dbReference type="Pfam" id="PF13579">
    <property type="entry name" value="Glyco_trans_4_4"/>
    <property type="match status" value="1"/>
</dbReference>
<dbReference type="AlphaFoldDB" id="A0A6J7MSG8"/>
<feature type="domain" description="Glycosyltransferase subfamily 4-like N-terminal" evidence="3">
    <location>
        <begin position="33"/>
        <end position="188"/>
    </location>
</feature>
<evidence type="ECO:0000256" key="1">
    <source>
        <dbReference type="ARBA" id="ARBA00022679"/>
    </source>
</evidence>
<name>A0A6J7MSG8_9ZZZZ</name>
<dbReference type="EMBL" id="CAFBOR010000054">
    <property type="protein sequence ID" value="CAB4984090.1"/>
    <property type="molecule type" value="Genomic_DNA"/>
</dbReference>
<dbReference type="Gene3D" id="3.40.50.2000">
    <property type="entry name" value="Glycogen Phosphorylase B"/>
    <property type="match status" value="2"/>
</dbReference>
<gene>
    <name evidence="4" type="ORF">UFOPK3974_00535</name>
</gene>
<dbReference type="CDD" id="cd03809">
    <property type="entry name" value="GT4_MtfB-like"/>
    <property type="match status" value="1"/>
</dbReference>